<dbReference type="InterPro" id="IPR028275">
    <property type="entry name" value="CLU_N"/>
</dbReference>
<keyword evidence="6" id="KW-1185">Reference proteome</keyword>
<feature type="compositionally biased region" description="Basic residues" evidence="3">
    <location>
        <begin position="888"/>
        <end position="902"/>
    </location>
</feature>
<dbReference type="InterPro" id="IPR033646">
    <property type="entry name" value="CLU-central"/>
</dbReference>
<comment type="caution">
    <text evidence="5">The sequence shown here is derived from an EMBL/GenBank/DDBJ whole genome shotgun (WGS) entry which is preliminary data.</text>
</comment>
<dbReference type="PANTHER" id="PTHR12601">
    <property type="entry name" value="EUKARYOTIC TRANSLATION INITIATION FACTOR 3 SUBUNIT EIF-3"/>
    <property type="match status" value="1"/>
</dbReference>
<feature type="compositionally biased region" description="Polar residues" evidence="3">
    <location>
        <begin position="1352"/>
        <end position="1384"/>
    </location>
</feature>
<dbReference type="CDD" id="cd15466">
    <property type="entry name" value="CLU-central"/>
    <property type="match status" value="1"/>
</dbReference>
<dbReference type="Pfam" id="PF13236">
    <property type="entry name" value="CLU"/>
    <property type="match status" value="1"/>
</dbReference>
<protein>
    <submittedName>
        <fullName evidence="5">Clustered mitochondria protein</fullName>
    </submittedName>
</protein>
<feature type="compositionally biased region" description="Polar residues" evidence="3">
    <location>
        <begin position="35"/>
        <end position="49"/>
    </location>
</feature>
<organism evidence="5 6">
    <name type="scientific">Platanthera guangdongensis</name>
    <dbReference type="NCBI Taxonomy" id="2320717"/>
    <lineage>
        <taxon>Eukaryota</taxon>
        <taxon>Viridiplantae</taxon>
        <taxon>Streptophyta</taxon>
        <taxon>Embryophyta</taxon>
        <taxon>Tracheophyta</taxon>
        <taxon>Spermatophyta</taxon>
        <taxon>Magnoliopsida</taxon>
        <taxon>Liliopsida</taxon>
        <taxon>Asparagales</taxon>
        <taxon>Orchidaceae</taxon>
        <taxon>Orchidoideae</taxon>
        <taxon>Orchideae</taxon>
        <taxon>Orchidinae</taxon>
        <taxon>Platanthera</taxon>
    </lineage>
</organism>
<sequence>MAGKANKARNRGKLIHRSASESADPLPAKEVSVPLDSTNGDGTEVNGTADSKIESVEVPANTTEVASTKNEGESRLYPVSVKTPVGEKLELQLSPGDSVMDIRQFLLDAPETCFYTCYDLVLHARDGSAHQLGDYSEISEVADISSGGCSLEMLGAQYDDRSIRSHVRRARDLISISNLHTSLSTSLALQHEPTHQKSPDAVKLDAIELDGLGFMEDVACSVCYLSVSSHKDIKCAESITFSSFNPPPSYRRLVGDLIYLDVKIMEGTEFCISGTTKGFYVNSSSGNLLDPKIAKSAYEASTLVGLLQKISSKFKKGFREVLERKALGHPFENVQSLLPPNTWLGVHPIPDHFRDPARAEDALALSYGSELIGMQRDWNEELQSCREFPHKNLQERILRDRALYKVTCDFVDAATNGAIGVINRCIPPINPTDPECFHMYVHNNIFFSFAVDADLGLAFKDQMQSIDSNSTEDHEDTKFSSNISTENCNEFFHEKCEESSSISDSTNAGVQTVLDGNSGAPSEAQIAEGEQATYASANNDLKGTKAYQEADVPGLFNLAMAIIDYRGHRVVGQSIIPGILQGDKSDSLLYGSVDNGKKICWNESFHSKVLEAAKRLHLKEHTVLDGSGNAVKLAAPVECKGIVGSDDRHYLLDLMRVTPRDVNYNGSGSRFCVLRPELVSSFIEVESGGHLCSQSKSEVSVSSFSQGADQKEDSKVDAKDKDSIIAENHPSCEEIFLNPNVFTEFKLAGSEEEIATDEAIVRKAGSYLVDTVIPKFVEDLCSLEVSPMDGQTLTDALHTHGINVRYLGKVAKMTKHLPHIWDLCTTEIIVRSIKHILKDELRETPDHDLSPTISHIFNCFFGHLSMGGKGSTNILQLKSPKKEQASHHFPKKTGKGQAKRSHGASLRKLQSPQIYLNSEELWSFIQEFAKLKYQFELPDDARLRVKKISVIRNLCQKVGISIAARKYDLDVASPFQTSDILNLVPVVKHSVPLCLEAKNLIEAGKTRLSEGTLNEAYTLFSEAFSVLQQVTGPMHREVANCCRYLAMVLYHAGDMKGAITQQHKELIINERCLGLDHPDTAHSYGNMALFYHGLNQTQLALKHMSRTLLLLGLSAGPDHPDVAATFINVAMMYQDLGKMDTALRYLQEALKKNERLLGSDHIQTAVCYHALAIAFNYMGAYKLSIQNEKKTYDILVKQLGEDDSRARDSDNWIKTFKMREAQANAQKQKGQVANSTSAQKAIDILKANPNLIQAFQAAGIGSGGVNPSSIDRTINAAALVGEGFPRGRGVDERAARAAAEVRKKAAARGLLTRPSGSPAQSMPWNQFLSILNNSSAPETQLSSQPDEPKNGAPSTHSSNGTAELQPEGQQSPAGLGSGLTSLNSKKQKQKVAKSPA</sequence>
<dbReference type="Pfam" id="PF12807">
    <property type="entry name" value="eIF3_p135"/>
    <property type="match status" value="1"/>
</dbReference>
<gene>
    <name evidence="5" type="primary">FMT</name>
    <name evidence="5" type="ORF">KSP40_PGU016576</name>
</gene>
<feature type="region of interest" description="Disordered" evidence="3">
    <location>
        <begin position="1"/>
        <end position="50"/>
    </location>
</feature>
<dbReference type="InterPro" id="IPR011990">
    <property type="entry name" value="TPR-like_helical_dom_sf"/>
</dbReference>
<dbReference type="SUPFAM" id="SSF103107">
    <property type="entry name" value="Hypothetical protein c14orf129, hspc210"/>
    <property type="match status" value="1"/>
</dbReference>
<keyword evidence="1" id="KW-0963">Cytoplasm</keyword>
<keyword evidence="2" id="KW-0802">TPR repeat</keyword>
<dbReference type="InterPro" id="IPR007967">
    <property type="entry name" value="GSKIP_dom"/>
</dbReference>
<name>A0ABR2LEP6_9ASPA</name>
<dbReference type="Pfam" id="PF05303">
    <property type="entry name" value="GSKIP_dom"/>
    <property type="match status" value="1"/>
</dbReference>
<evidence type="ECO:0000256" key="2">
    <source>
        <dbReference type="PROSITE-ProRule" id="PRU00339"/>
    </source>
</evidence>
<feature type="compositionally biased region" description="Basic residues" evidence="3">
    <location>
        <begin position="1385"/>
        <end position="1396"/>
    </location>
</feature>
<dbReference type="InterPro" id="IPR019734">
    <property type="entry name" value="TPR_rpt"/>
</dbReference>
<dbReference type="Proteomes" id="UP001412067">
    <property type="component" value="Unassembled WGS sequence"/>
</dbReference>
<evidence type="ECO:0000259" key="4">
    <source>
        <dbReference type="PROSITE" id="PS51823"/>
    </source>
</evidence>
<feature type="repeat" description="TPR" evidence="2">
    <location>
        <begin position="1123"/>
        <end position="1156"/>
    </location>
</feature>
<feature type="region of interest" description="Disordered" evidence="3">
    <location>
        <begin position="879"/>
        <end position="905"/>
    </location>
</feature>
<feature type="compositionally biased region" description="Polar residues" evidence="3">
    <location>
        <begin position="1336"/>
        <end position="1345"/>
    </location>
</feature>
<dbReference type="PROSITE" id="PS50005">
    <property type="entry name" value="TPR"/>
    <property type="match status" value="1"/>
</dbReference>
<accession>A0ABR2LEP6</accession>
<proteinExistence type="predicted"/>
<dbReference type="InterPro" id="IPR027523">
    <property type="entry name" value="CLU_prot"/>
</dbReference>
<feature type="compositionally biased region" description="Basic residues" evidence="3">
    <location>
        <begin position="1"/>
        <end position="16"/>
    </location>
</feature>
<dbReference type="InterPro" id="IPR025697">
    <property type="entry name" value="CLU_dom"/>
</dbReference>
<dbReference type="PANTHER" id="PTHR12601:SF6">
    <property type="entry name" value="CLUSTERED MITOCHONDRIA PROTEIN HOMOLOG"/>
    <property type="match status" value="1"/>
</dbReference>
<evidence type="ECO:0000256" key="3">
    <source>
        <dbReference type="SAM" id="MobiDB-lite"/>
    </source>
</evidence>
<evidence type="ECO:0000256" key="1">
    <source>
        <dbReference type="ARBA" id="ARBA00022490"/>
    </source>
</evidence>
<dbReference type="SMART" id="SM00028">
    <property type="entry name" value="TPR"/>
    <property type="match status" value="3"/>
</dbReference>
<dbReference type="Gene3D" id="3.30.2280.10">
    <property type="entry name" value="Hypothetical protein (hspc210)"/>
    <property type="match status" value="1"/>
</dbReference>
<feature type="region of interest" description="Disordered" evidence="3">
    <location>
        <begin position="1336"/>
        <end position="1396"/>
    </location>
</feature>
<reference evidence="5 6" key="1">
    <citation type="journal article" date="2022" name="Nat. Plants">
        <title>Genomes of leafy and leafless Platanthera orchids illuminate the evolution of mycoheterotrophy.</title>
        <authorList>
            <person name="Li M.H."/>
            <person name="Liu K.W."/>
            <person name="Li Z."/>
            <person name="Lu H.C."/>
            <person name="Ye Q.L."/>
            <person name="Zhang D."/>
            <person name="Wang J.Y."/>
            <person name="Li Y.F."/>
            <person name="Zhong Z.M."/>
            <person name="Liu X."/>
            <person name="Yu X."/>
            <person name="Liu D.K."/>
            <person name="Tu X.D."/>
            <person name="Liu B."/>
            <person name="Hao Y."/>
            <person name="Liao X.Y."/>
            <person name="Jiang Y.T."/>
            <person name="Sun W.H."/>
            <person name="Chen J."/>
            <person name="Chen Y.Q."/>
            <person name="Ai Y."/>
            <person name="Zhai J.W."/>
            <person name="Wu S.S."/>
            <person name="Zhou Z."/>
            <person name="Hsiao Y.Y."/>
            <person name="Wu W.L."/>
            <person name="Chen Y.Y."/>
            <person name="Lin Y.F."/>
            <person name="Hsu J.L."/>
            <person name="Li C.Y."/>
            <person name="Wang Z.W."/>
            <person name="Zhao X."/>
            <person name="Zhong W.Y."/>
            <person name="Ma X.K."/>
            <person name="Ma L."/>
            <person name="Huang J."/>
            <person name="Chen G.Z."/>
            <person name="Huang M.Z."/>
            <person name="Huang L."/>
            <person name="Peng D.H."/>
            <person name="Luo Y.B."/>
            <person name="Zou S.Q."/>
            <person name="Chen S.P."/>
            <person name="Lan S."/>
            <person name="Tsai W.C."/>
            <person name="Van de Peer Y."/>
            <person name="Liu Z.J."/>
        </authorList>
    </citation>
    <scope>NUCLEOTIDE SEQUENCE [LARGE SCALE GENOMIC DNA]</scope>
    <source>
        <strain evidence="5">Lor288</strain>
    </source>
</reference>
<dbReference type="Pfam" id="PF15044">
    <property type="entry name" value="CLU_N"/>
    <property type="match status" value="1"/>
</dbReference>
<evidence type="ECO:0000313" key="5">
    <source>
        <dbReference type="EMBL" id="KAK8939280.1"/>
    </source>
</evidence>
<dbReference type="PROSITE" id="PS51823">
    <property type="entry name" value="CLU"/>
    <property type="match status" value="1"/>
</dbReference>
<dbReference type="InterPro" id="IPR023231">
    <property type="entry name" value="GSKIP_dom_sf"/>
</dbReference>
<dbReference type="Gene3D" id="1.25.40.10">
    <property type="entry name" value="Tetratricopeptide repeat domain"/>
    <property type="match status" value="1"/>
</dbReference>
<dbReference type="EMBL" id="JBBWWR010000020">
    <property type="protein sequence ID" value="KAK8939280.1"/>
    <property type="molecule type" value="Genomic_DNA"/>
</dbReference>
<dbReference type="Pfam" id="PF13424">
    <property type="entry name" value="TPR_12"/>
    <property type="match status" value="2"/>
</dbReference>
<dbReference type="SUPFAM" id="SSF48452">
    <property type="entry name" value="TPR-like"/>
    <property type="match status" value="1"/>
</dbReference>
<evidence type="ECO:0000313" key="6">
    <source>
        <dbReference type="Proteomes" id="UP001412067"/>
    </source>
</evidence>
<feature type="domain" description="Clu" evidence="4">
    <location>
        <begin position="350"/>
        <end position="665"/>
    </location>
</feature>